<keyword evidence="4" id="KW-1133">Transmembrane helix</keyword>
<dbReference type="AlphaFoldDB" id="A0A508SSW6"/>
<evidence type="ECO:0000313" key="7">
    <source>
        <dbReference type="Proteomes" id="UP000328092"/>
    </source>
</evidence>
<dbReference type="SUPFAM" id="SSF46689">
    <property type="entry name" value="Homeodomain-like"/>
    <property type="match status" value="1"/>
</dbReference>
<keyword evidence="2" id="KW-0238">DNA-binding</keyword>
<organism evidence="6 7">
    <name type="scientific">Bradyrhizobium ivorense</name>
    <dbReference type="NCBI Taxonomy" id="2511166"/>
    <lineage>
        <taxon>Bacteria</taxon>
        <taxon>Pseudomonadati</taxon>
        <taxon>Pseudomonadota</taxon>
        <taxon>Alphaproteobacteria</taxon>
        <taxon>Hyphomicrobiales</taxon>
        <taxon>Nitrobacteraceae</taxon>
        <taxon>Bradyrhizobium</taxon>
    </lineage>
</organism>
<dbReference type="PRINTS" id="PR00032">
    <property type="entry name" value="HTHARAC"/>
</dbReference>
<sequence>MLLLFRIVTLARDARGNPVSRYSALLLTGIVAYVVESAPDFGALDLRWRFLVHLVGAGTPVAFWLTMGAIFTDEFRPRWYHALAWLVFIMLGVLETLGRPTYTSAALHSALLLLCLLLGIWHVLAGRATDLVEGRRRLRVWYAVAIALYTVLSVASDWIWPGALSSAPFSLANAAALAGLIFLFAAVGSLPSSGAPLVPTAARAAQKPTSNDSPPAASPDVALIEALRRLIDHDKIYREPDLSVTSLAQKLDIPEYRLRRLINGQLGHRNFSAFVNGYRLAEAEAALRDPGQAEVPILTIALDAGFGSIGPFNRAFKAHTGLTPTEYRRAHLGGAEGAEPLPIPK</sequence>
<dbReference type="InterPro" id="IPR009057">
    <property type="entry name" value="Homeodomain-like_sf"/>
</dbReference>
<dbReference type="EMBL" id="CAADFC020000004">
    <property type="protein sequence ID" value="VIO65882.1"/>
    <property type="molecule type" value="Genomic_DNA"/>
</dbReference>
<protein>
    <recommendedName>
        <fullName evidence="5">HTH araC/xylS-type domain-containing protein</fullName>
    </recommendedName>
</protein>
<name>A0A508SSW6_9BRAD</name>
<dbReference type="InterPro" id="IPR018060">
    <property type="entry name" value="HTH_AraC"/>
</dbReference>
<dbReference type="Gene3D" id="1.10.10.60">
    <property type="entry name" value="Homeodomain-like"/>
    <property type="match status" value="1"/>
</dbReference>
<dbReference type="SMART" id="SM00342">
    <property type="entry name" value="HTH_ARAC"/>
    <property type="match status" value="1"/>
</dbReference>
<evidence type="ECO:0000259" key="5">
    <source>
        <dbReference type="PROSITE" id="PS01124"/>
    </source>
</evidence>
<accession>A0A508SSW6</accession>
<feature type="transmembrane region" description="Helical" evidence="4">
    <location>
        <begin position="50"/>
        <end position="72"/>
    </location>
</feature>
<dbReference type="PROSITE" id="PS01124">
    <property type="entry name" value="HTH_ARAC_FAMILY_2"/>
    <property type="match status" value="1"/>
</dbReference>
<evidence type="ECO:0000256" key="1">
    <source>
        <dbReference type="ARBA" id="ARBA00023015"/>
    </source>
</evidence>
<dbReference type="GO" id="GO:0043565">
    <property type="term" value="F:sequence-specific DNA binding"/>
    <property type="evidence" value="ECO:0007669"/>
    <property type="project" value="InterPro"/>
</dbReference>
<feature type="transmembrane region" description="Helical" evidence="4">
    <location>
        <begin position="79"/>
        <end position="98"/>
    </location>
</feature>
<keyword evidence="1" id="KW-0805">Transcription regulation</keyword>
<keyword evidence="4" id="KW-0472">Membrane</keyword>
<comment type="caution">
    <text evidence="6">The sequence shown here is derived from an EMBL/GenBank/DDBJ whole genome shotgun (WGS) entry which is preliminary data.</text>
</comment>
<evidence type="ECO:0000256" key="4">
    <source>
        <dbReference type="SAM" id="Phobius"/>
    </source>
</evidence>
<dbReference type="PANTHER" id="PTHR43280:SF29">
    <property type="entry name" value="ARAC-FAMILY TRANSCRIPTIONAL REGULATOR"/>
    <property type="match status" value="1"/>
</dbReference>
<dbReference type="PROSITE" id="PS00041">
    <property type="entry name" value="HTH_ARAC_FAMILY_1"/>
    <property type="match status" value="1"/>
</dbReference>
<dbReference type="InterPro" id="IPR018062">
    <property type="entry name" value="HTH_AraC-typ_CS"/>
</dbReference>
<dbReference type="Proteomes" id="UP000328092">
    <property type="component" value="Unassembled WGS sequence"/>
</dbReference>
<keyword evidence="4" id="KW-0812">Transmembrane</keyword>
<dbReference type="PANTHER" id="PTHR43280">
    <property type="entry name" value="ARAC-FAMILY TRANSCRIPTIONAL REGULATOR"/>
    <property type="match status" value="1"/>
</dbReference>
<reference evidence="6" key="1">
    <citation type="submission" date="2019-02" db="EMBL/GenBank/DDBJ databases">
        <authorList>
            <person name="Pothier F.J."/>
        </authorList>
    </citation>
    <scope>NUCLEOTIDE SEQUENCE</scope>
    <source>
        <strain evidence="6">CI-1B</strain>
    </source>
</reference>
<feature type="transmembrane region" description="Helical" evidence="4">
    <location>
        <begin position="21"/>
        <end position="38"/>
    </location>
</feature>
<dbReference type="Pfam" id="PF12833">
    <property type="entry name" value="HTH_18"/>
    <property type="match status" value="1"/>
</dbReference>
<feature type="transmembrane region" description="Helical" evidence="4">
    <location>
        <begin position="166"/>
        <end position="187"/>
    </location>
</feature>
<feature type="transmembrane region" description="Helical" evidence="4">
    <location>
        <begin position="140"/>
        <end position="160"/>
    </location>
</feature>
<feature type="transmembrane region" description="Helical" evidence="4">
    <location>
        <begin position="110"/>
        <end position="128"/>
    </location>
</feature>
<keyword evidence="3" id="KW-0804">Transcription</keyword>
<evidence type="ECO:0000313" key="6">
    <source>
        <dbReference type="EMBL" id="VIO65882.1"/>
    </source>
</evidence>
<dbReference type="InterPro" id="IPR020449">
    <property type="entry name" value="Tscrpt_reg_AraC-type_HTH"/>
</dbReference>
<dbReference type="GO" id="GO:0003700">
    <property type="term" value="F:DNA-binding transcription factor activity"/>
    <property type="evidence" value="ECO:0007669"/>
    <property type="project" value="InterPro"/>
</dbReference>
<evidence type="ECO:0000256" key="3">
    <source>
        <dbReference type="ARBA" id="ARBA00023163"/>
    </source>
</evidence>
<evidence type="ECO:0000256" key="2">
    <source>
        <dbReference type="ARBA" id="ARBA00023125"/>
    </source>
</evidence>
<proteinExistence type="predicted"/>
<gene>
    <name evidence="6" type="ORF">CI1B_09900</name>
</gene>
<feature type="domain" description="HTH araC/xylS-type" evidence="5">
    <location>
        <begin position="225"/>
        <end position="330"/>
    </location>
</feature>
<keyword evidence="7" id="KW-1185">Reference proteome</keyword>